<keyword evidence="5 9" id="KW-0256">Endoplasmic reticulum</keyword>
<dbReference type="InterPro" id="IPR014371">
    <property type="entry name" value="Oat_ACAT_DAG_ARE"/>
</dbReference>
<keyword evidence="3 9" id="KW-0808">Transferase</keyword>
<evidence type="ECO:0000256" key="3">
    <source>
        <dbReference type="ARBA" id="ARBA00022679"/>
    </source>
</evidence>
<dbReference type="GO" id="GO:0005789">
    <property type="term" value="C:endoplasmic reticulum membrane"/>
    <property type="evidence" value="ECO:0007669"/>
    <property type="project" value="UniProtKB-SubCell"/>
</dbReference>
<keyword evidence="8 9" id="KW-0012">Acyltransferase</keyword>
<evidence type="ECO:0000256" key="11">
    <source>
        <dbReference type="SAM" id="Coils"/>
    </source>
</evidence>
<keyword evidence="15" id="KW-1185">Reference proteome</keyword>
<feature type="compositionally biased region" description="Basic residues" evidence="12">
    <location>
        <begin position="1"/>
        <end position="15"/>
    </location>
</feature>
<feature type="transmembrane region" description="Helical" evidence="13">
    <location>
        <begin position="143"/>
        <end position="161"/>
    </location>
</feature>
<dbReference type="Proteomes" id="UP001295684">
    <property type="component" value="Unassembled WGS sequence"/>
</dbReference>
<accession>A0AAD1U831</accession>
<feature type="region of interest" description="Disordered" evidence="12">
    <location>
        <begin position="1"/>
        <end position="52"/>
    </location>
</feature>
<dbReference type="AlphaFoldDB" id="A0AAD1U831"/>
<evidence type="ECO:0000256" key="5">
    <source>
        <dbReference type="ARBA" id="ARBA00022824"/>
    </source>
</evidence>
<evidence type="ECO:0000256" key="1">
    <source>
        <dbReference type="ARBA" id="ARBA00004477"/>
    </source>
</evidence>
<evidence type="ECO:0000313" key="15">
    <source>
        <dbReference type="Proteomes" id="UP001295684"/>
    </source>
</evidence>
<comment type="caution">
    <text evidence="14">The sequence shown here is derived from an EMBL/GenBank/DDBJ whole genome shotgun (WGS) entry which is preliminary data.</text>
</comment>
<keyword evidence="11" id="KW-0175">Coiled coil</keyword>
<sequence>MGKKAPTKNKSKKAKNGTNEAEGRKGSASGDGYIGKHHAGKDSESGSDHEETLQINEAKAETIAAFHTVMEHEKDLLQKELEKAMNKMTRHVDSLMQKSSLSGSQFLGVTESKKQKAIFSEKVFEQRDSLLIESTKKGKEAHTVYNIFVAILILVFFKMLVHDTLQKGHHFIDMTLLYDAHKTIIDVIILWIPSYIFSFSVVGLVHIILSLKLSHFIYLPIYSVLVLCTMAYPIYASFALNDDPVGGLILTCEMSRLIMKMHAYFREKLLHLTPNEYREFIPEFAKRKGVSYKDLNMPVIKKGSLSEEIRLFNYFLWIPTLVYRDEYPMRARMNKTNLLASFFSFYLCFYYVFALIKELVIPTFDKFFNEQATFEDVVTSSCLTGVLFLVLAFFGVLHSWMNIFAEITLFGDRQFYTDWWNVSNYGAYYRKWNIIVHEWLYYYVYNDSVRLSKGKMSSFGAKFWVFFISAVIHEVIIVCCLKFFFPILLIMFGGIGVFFMAITKSNNRILGIMFWLTMIIGNGLLITLYCLEYYARKQPFYQEKMENDGLISFFTPQSFHYLMGRYS</sequence>
<feature type="coiled-coil region" evidence="11">
    <location>
        <begin position="67"/>
        <end position="98"/>
    </location>
</feature>
<evidence type="ECO:0000256" key="7">
    <source>
        <dbReference type="ARBA" id="ARBA00023136"/>
    </source>
</evidence>
<evidence type="ECO:0000256" key="4">
    <source>
        <dbReference type="ARBA" id="ARBA00022692"/>
    </source>
</evidence>
<evidence type="ECO:0000256" key="9">
    <source>
        <dbReference type="PIRNR" id="PIRNR000439"/>
    </source>
</evidence>
<feature type="transmembrane region" description="Helical" evidence="13">
    <location>
        <begin position="514"/>
        <end position="535"/>
    </location>
</feature>
<evidence type="ECO:0000256" key="6">
    <source>
        <dbReference type="ARBA" id="ARBA00022989"/>
    </source>
</evidence>
<gene>
    <name evidence="14" type="ORF">ECRASSUSDP1_LOCUS4425</name>
</gene>
<protein>
    <recommendedName>
        <fullName evidence="9">O-acyltransferase</fullName>
    </recommendedName>
</protein>
<dbReference type="GO" id="GO:0008374">
    <property type="term" value="F:O-acyltransferase activity"/>
    <property type="evidence" value="ECO:0007669"/>
    <property type="project" value="InterPro"/>
</dbReference>
<feature type="transmembrane region" description="Helical" evidence="13">
    <location>
        <begin position="216"/>
        <end position="235"/>
    </location>
</feature>
<feature type="active site" evidence="10">
    <location>
        <position position="473"/>
    </location>
</feature>
<evidence type="ECO:0000313" key="14">
    <source>
        <dbReference type="EMBL" id="CAI2363095.1"/>
    </source>
</evidence>
<keyword evidence="7 9" id="KW-0472">Membrane</keyword>
<reference evidence="14" key="1">
    <citation type="submission" date="2023-07" db="EMBL/GenBank/DDBJ databases">
        <authorList>
            <consortium name="AG Swart"/>
            <person name="Singh M."/>
            <person name="Singh A."/>
            <person name="Seah K."/>
            <person name="Emmerich C."/>
        </authorList>
    </citation>
    <scope>NUCLEOTIDE SEQUENCE</scope>
    <source>
        <strain evidence="14">DP1</strain>
    </source>
</reference>
<comment type="subcellular location">
    <subcellularLocation>
        <location evidence="1 9">Endoplasmic reticulum membrane</location>
        <topology evidence="1 9">Multi-pass membrane protein</topology>
    </subcellularLocation>
</comment>
<comment type="similarity">
    <text evidence="2 9">Belongs to the membrane-bound acyltransferase family. Sterol o-acyltransferase subfamily.</text>
</comment>
<dbReference type="EMBL" id="CAMPGE010004246">
    <property type="protein sequence ID" value="CAI2363095.1"/>
    <property type="molecule type" value="Genomic_DNA"/>
</dbReference>
<feature type="transmembrane region" description="Helical" evidence="13">
    <location>
        <begin position="483"/>
        <end position="502"/>
    </location>
</feature>
<proteinExistence type="inferred from homology"/>
<dbReference type="PANTHER" id="PTHR10408:SF8">
    <property type="entry name" value="O-ACYLTRANSFERASE"/>
    <property type="match status" value="1"/>
</dbReference>
<feature type="transmembrane region" description="Helical" evidence="13">
    <location>
        <begin position="459"/>
        <end position="477"/>
    </location>
</feature>
<evidence type="ECO:0000256" key="10">
    <source>
        <dbReference type="PIRSR" id="PIRSR000439-1"/>
    </source>
</evidence>
<keyword evidence="4 13" id="KW-0812">Transmembrane</keyword>
<dbReference type="PIRSF" id="PIRSF000439">
    <property type="entry name" value="Oat_ACAT_DAG_ARE"/>
    <property type="match status" value="1"/>
</dbReference>
<keyword evidence="6 13" id="KW-1133">Transmembrane helix</keyword>
<organism evidence="14 15">
    <name type="scientific">Euplotes crassus</name>
    <dbReference type="NCBI Taxonomy" id="5936"/>
    <lineage>
        <taxon>Eukaryota</taxon>
        <taxon>Sar</taxon>
        <taxon>Alveolata</taxon>
        <taxon>Ciliophora</taxon>
        <taxon>Intramacronucleata</taxon>
        <taxon>Spirotrichea</taxon>
        <taxon>Hypotrichia</taxon>
        <taxon>Euplotida</taxon>
        <taxon>Euplotidae</taxon>
        <taxon>Moneuplotes</taxon>
    </lineage>
</organism>
<evidence type="ECO:0000256" key="12">
    <source>
        <dbReference type="SAM" id="MobiDB-lite"/>
    </source>
</evidence>
<dbReference type="InterPro" id="IPR004299">
    <property type="entry name" value="MBOAT_fam"/>
</dbReference>
<dbReference type="Pfam" id="PF03062">
    <property type="entry name" value="MBOAT"/>
    <property type="match status" value="1"/>
</dbReference>
<feature type="transmembrane region" description="Helical" evidence="13">
    <location>
        <begin position="338"/>
        <end position="357"/>
    </location>
</feature>
<dbReference type="PANTHER" id="PTHR10408">
    <property type="entry name" value="STEROL O-ACYLTRANSFERASE"/>
    <property type="match status" value="1"/>
</dbReference>
<feature type="transmembrane region" description="Helical" evidence="13">
    <location>
        <begin position="188"/>
        <end position="209"/>
    </location>
</feature>
<evidence type="ECO:0000256" key="13">
    <source>
        <dbReference type="SAM" id="Phobius"/>
    </source>
</evidence>
<name>A0AAD1U831_EUPCR</name>
<evidence type="ECO:0000256" key="2">
    <source>
        <dbReference type="ARBA" id="ARBA00009010"/>
    </source>
</evidence>
<feature type="transmembrane region" description="Helical" evidence="13">
    <location>
        <begin position="377"/>
        <end position="397"/>
    </location>
</feature>
<evidence type="ECO:0000256" key="8">
    <source>
        <dbReference type="ARBA" id="ARBA00023315"/>
    </source>
</evidence>
<feature type="compositionally biased region" description="Basic and acidic residues" evidence="12">
    <location>
        <begin position="40"/>
        <end position="52"/>
    </location>
</feature>